<organism evidence="1 2">
    <name type="scientific">Simiaoa sunii</name>
    <dbReference type="NCBI Taxonomy" id="2763672"/>
    <lineage>
        <taxon>Bacteria</taxon>
        <taxon>Bacillati</taxon>
        <taxon>Bacillota</taxon>
        <taxon>Clostridia</taxon>
        <taxon>Lachnospirales</taxon>
        <taxon>Lachnospiraceae</taxon>
        <taxon>Simiaoa</taxon>
    </lineage>
</organism>
<dbReference type="Proteomes" id="UP000515981">
    <property type="component" value="Chromosome"/>
</dbReference>
<protein>
    <submittedName>
        <fullName evidence="1">Uncharacterized protein</fullName>
    </submittedName>
</protein>
<dbReference type="EMBL" id="CP060633">
    <property type="protein sequence ID" value="QNM01824.1"/>
    <property type="molecule type" value="Genomic_DNA"/>
</dbReference>
<evidence type="ECO:0000313" key="1">
    <source>
        <dbReference type="EMBL" id="QNM01824.1"/>
    </source>
</evidence>
<keyword evidence="2" id="KW-1185">Reference proteome</keyword>
<dbReference type="AlphaFoldDB" id="A0A7G9FTE2"/>
<gene>
    <name evidence="1" type="ORF">H9Q77_12085</name>
</gene>
<dbReference type="RefSeq" id="WP_249325727.1">
    <property type="nucleotide sequence ID" value="NZ_CP060633.1"/>
</dbReference>
<proteinExistence type="predicted"/>
<sequence>MIEMINFEDCPINDRVYSGAAGRKLGVVYEGQNYILKFPGNLKDKQLKNIKMGYSNAPVSEYIGSHVYELIGMPVHETKLGVYKNRVVVGCKDFLSEGENLIEFEKIKSMIYEIPCISDVRKKFYTSMISMRYEKVLLPTFQELVNMRSRGIDMMSL</sequence>
<dbReference type="Gene3D" id="3.30.200.120">
    <property type="match status" value="1"/>
</dbReference>
<name>A0A7G9FTE2_9FIRM</name>
<dbReference type="KEGG" id="ssun:H9Q77_12085"/>
<evidence type="ECO:0000313" key="2">
    <source>
        <dbReference type="Proteomes" id="UP000515981"/>
    </source>
</evidence>
<reference evidence="1 2" key="1">
    <citation type="submission" date="2020-08" db="EMBL/GenBank/DDBJ databases">
        <authorList>
            <person name="Liu C."/>
            <person name="Sun Q."/>
        </authorList>
    </citation>
    <scope>NUCLEOTIDE SEQUENCE [LARGE SCALE GENOMIC DNA]</scope>
    <source>
        <strain evidence="1 2">NSJ-8</strain>
    </source>
</reference>
<accession>A0A7G9FTE2</accession>